<protein>
    <submittedName>
        <fullName evidence="1">Uncharacterized protein</fullName>
    </submittedName>
</protein>
<gene>
    <name evidence="1" type="ORF">Cgig2_008958</name>
</gene>
<comment type="caution">
    <text evidence="1">The sequence shown here is derived from an EMBL/GenBank/DDBJ whole genome shotgun (WGS) entry which is preliminary data.</text>
</comment>
<evidence type="ECO:0000313" key="1">
    <source>
        <dbReference type="EMBL" id="KAJ8438471.1"/>
    </source>
</evidence>
<sequence length="170" mass="19551">MYPAGPGPQLHKWGPPEKIIFSRSFNPSHSACMLNQTVSQAECGINLRCKCYRLTSGRDSLSECPVPDRHLDISFCTSGLFGARNYVPSSSCQFHSHKRSPNMVFSRFLRTDEIALYILDNFEWDRREVVFPPLPLPYDYKDMCLDFNLTTTEEATGTFSFLRYPRLYST</sequence>
<organism evidence="1 2">
    <name type="scientific">Carnegiea gigantea</name>
    <dbReference type="NCBI Taxonomy" id="171969"/>
    <lineage>
        <taxon>Eukaryota</taxon>
        <taxon>Viridiplantae</taxon>
        <taxon>Streptophyta</taxon>
        <taxon>Embryophyta</taxon>
        <taxon>Tracheophyta</taxon>
        <taxon>Spermatophyta</taxon>
        <taxon>Magnoliopsida</taxon>
        <taxon>eudicotyledons</taxon>
        <taxon>Gunneridae</taxon>
        <taxon>Pentapetalae</taxon>
        <taxon>Caryophyllales</taxon>
        <taxon>Cactineae</taxon>
        <taxon>Cactaceae</taxon>
        <taxon>Cactoideae</taxon>
        <taxon>Echinocereeae</taxon>
        <taxon>Carnegiea</taxon>
    </lineage>
</organism>
<keyword evidence="2" id="KW-1185">Reference proteome</keyword>
<name>A0A9Q1K8U1_9CARY</name>
<evidence type="ECO:0000313" key="2">
    <source>
        <dbReference type="Proteomes" id="UP001153076"/>
    </source>
</evidence>
<proteinExistence type="predicted"/>
<accession>A0A9Q1K8U1</accession>
<dbReference type="Proteomes" id="UP001153076">
    <property type="component" value="Unassembled WGS sequence"/>
</dbReference>
<reference evidence="1" key="1">
    <citation type="submission" date="2022-04" db="EMBL/GenBank/DDBJ databases">
        <title>Carnegiea gigantea Genome sequencing and assembly v2.</title>
        <authorList>
            <person name="Copetti D."/>
            <person name="Sanderson M.J."/>
            <person name="Burquez A."/>
            <person name="Wojciechowski M.F."/>
        </authorList>
    </citation>
    <scope>NUCLEOTIDE SEQUENCE</scope>
    <source>
        <strain evidence="1">SGP5-SGP5p</strain>
        <tissue evidence="1">Aerial part</tissue>
    </source>
</reference>
<dbReference type="EMBL" id="JAKOGI010000252">
    <property type="protein sequence ID" value="KAJ8438471.1"/>
    <property type="molecule type" value="Genomic_DNA"/>
</dbReference>
<dbReference type="AlphaFoldDB" id="A0A9Q1K8U1"/>